<gene>
    <name evidence="2" type="ORF">ACFOMG_01705</name>
</gene>
<sequence>MVTLRSIFLMCFICLPSQADTLSLENDVFQLGTSVRLLLLKYYHVQADEGNGELVMTLQQGVRQSEQQHQAIQQQLSARYLTQSHNIAQHWQRFNQHLHVNLQEIQENAFPELQVVTLMRNAANDMVTELDKLGQLLQQQEGLTISASRNWSRQQQRVLLQVVERYIERAASSMGAPLSVDGPDLPQLLQTFEQGLQAYPEASASAQARQQLNKVRSQWLFIARSARNQQARMVPYLVMRYTDNILSRLDQLAS</sequence>
<accession>A0ABV7VMQ6</accession>
<evidence type="ECO:0000313" key="3">
    <source>
        <dbReference type="Proteomes" id="UP001595722"/>
    </source>
</evidence>
<reference evidence="3" key="1">
    <citation type="journal article" date="2019" name="Int. J. Syst. Evol. Microbiol.">
        <title>The Global Catalogue of Microorganisms (GCM) 10K type strain sequencing project: providing services to taxonomists for standard genome sequencing and annotation.</title>
        <authorList>
            <consortium name="The Broad Institute Genomics Platform"/>
            <consortium name="The Broad Institute Genome Sequencing Center for Infectious Disease"/>
            <person name="Wu L."/>
            <person name="Ma J."/>
        </authorList>
    </citation>
    <scope>NUCLEOTIDE SEQUENCE [LARGE SCALE GENOMIC DNA]</scope>
    <source>
        <strain evidence="3">KCTC 42424</strain>
    </source>
</reference>
<dbReference type="EMBL" id="JBHRYB010000001">
    <property type="protein sequence ID" value="MFC3678825.1"/>
    <property type="molecule type" value="Genomic_DNA"/>
</dbReference>
<dbReference type="Proteomes" id="UP001595722">
    <property type="component" value="Unassembled WGS sequence"/>
</dbReference>
<feature type="signal peptide" evidence="1">
    <location>
        <begin position="1"/>
        <end position="19"/>
    </location>
</feature>
<protein>
    <submittedName>
        <fullName evidence="2">Uncharacterized protein</fullName>
    </submittedName>
</protein>
<name>A0ABV7VMQ6_9GAMM</name>
<feature type="chain" id="PRO_5046241308" evidence="1">
    <location>
        <begin position="20"/>
        <end position="254"/>
    </location>
</feature>
<organism evidence="2 3">
    <name type="scientific">Bacterioplanoides pacificum</name>
    <dbReference type="NCBI Taxonomy" id="1171596"/>
    <lineage>
        <taxon>Bacteria</taxon>
        <taxon>Pseudomonadati</taxon>
        <taxon>Pseudomonadota</taxon>
        <taxon>Gammaproteobacteria</taxon>
        <taxon>Oceanospirillales</taxon>
        <taxon>Oceanospirillaceae</taxon>
        <taxon>Bacterioplanoides</taxon>
    </lineage>
</organism>
<evidence type="ECO:0000256" key="1">
    <source>
        <dbReference type="SAM" id="SignalP"/>
    </source>
</evidence>
<comment type="caution">
    <text evidence="2">The sequence shown here is derived from an EMBL/GenBank/DDBJ whole genome shotgun (WGS) entry which is preliminary data.</text>
</comment>
<keyword evidence="1" id="KW-0732">Signal</keyword>
<evidence type="ECO:0000313" key="2">
    <source>
        <dbReference type="EMBL" id="MFC3678825.1"/>
    </source>
</evidence>
<keyword evidence="3" id="KW-1185">Reference proteome</keyword>
<dbReference type="RefSeq" id="WP_376864373.1">
    <property type="nucleotide sequence ID" value="NZ_JBHRYB010000001.1"/>
</dbReference>
<proteinExistence type="predicted"/>